<dbReference type="Pfam" id="PF14528">
    <property type="entry name" value="LAGLIDADG_3"/>
    <property type="match status" value="1"/>
</dbReference>
<protein>
    <recommendedName>
        <fullName evidence="2 11">Ribonucleoside-diphosphate reductase</fullName>
        <ecNumber evidence="2 11">1.17.4.1</ecNumber>
    </recommendedName>
</protein>
<dbReference type="GO" id="GO:0005524">
    <property type="term" value="F:ATP binding"/>
    <property type="evidence" value="ECO:0007669"/>
    <property type="project" value="UniProtKB-UniRule"/>
</dbReference>
<comment type="function">
    <text evidence="11">Provides the precursors necessary for DNA synthesis. Catalyzes the biosynthesis of deoxyribonucleotides from the corresponding ribonucleotides.</text>
</comment>
<dbReference type="InterPro" id="IPR013509">
    <property type="entry name" value="RNR_lsu_N"/>
</dbReference>
<dbReference type="GO" id="GO:0009263">
    <property type="term" value="P:deoxyribonucleotide biosynthetic process"/>
    <property type="evidence" value="ECO:0007669"/>
    <property type="project" value="UniProtKB-KW"/>
</dbReference>
<dbReference type="PANTHER" id="PTHR11573:SF6">
    <property type="entry name" value="RIBONUCLEOSIDE-DIPHOSPHATE REDUCTASE LARGE SUBUNIT"/>
    <property type="match status" value="1"/>
</dbReference>
<dbReference type="InterPro" id="IPR013346">
    <property type="entry name" value="NrdE_NrdA_C"/>
</dbReference>
<comment type="similarity">
    <text evidence="1 11">Belongs to the ribonucleoside diphosphate reductase large chain family.</text>
</comment>
<dbReference type="InterPro" id="IPR004860">
    <property type="entry name" value="LAGLIDADG_dom"/>
</dbReference>
<dbReference type="Gene3D" id="3.20.70.20">
    <property type="match status" value="2"/>
</dbReference>
<dbReference type="SUPFAM" id="SSF55608">
    <property type="entry name" value="Homing endonucleases"/>
    <property type="match status" value="1"/>
</dbReference>
<keyword evidence="6 10" id="KW-0067">ATP-binding</keyword>
<comment type="catalytic activity">
    <reaction evidence="11">
        <text>a 2'-deoxyribonucleoside 5'-diphosphate + [thioredoxin]-disulfide + H2O = a ribonucleoside 5'-diphosphate + [thioredoxin]-dithiol</text>
        <dbReference type="Rhea" id="RHEA:23252"/>
        <dbReference type="Rhea" id="RHEA-COMP:10698"/>
        <dbReference type="Rhea" id="RHEA-COMP:10700"/>
        <dbReference type="ChEBI" id="CHEBI:15377"/>
        <dbReference type="ChEBI" id="CHEBI:29950"/>
        <dbReference type="ChEBI" id="CHEBI:50058"/>
        <dbReference type="ChEBI" id="CHEBI:57930"/>
        <dbReference type="ChEBI" id="CHEBI:73316"/>
        <dbReference type="EC" id="1.17.4.1"/>
    </reaction>
</comment>
<dbReference type="PANTHER" id="PTHR11573">
    <property type="entry name" value="RIBONUCLEOSIDE-DIPHOSPHATE REDUCTASE LARGE CHAIN"/>
    <property type="match status" value="1"/>
</dbReference>
<keyword evidence="3" id="KW-0021">Allosteric enzyme</keyword>
<accession>A0A7G9A440</accession>
<dbReference type="GO" id="GO:0004748">
    <property type="term" value="F:ribonucleoside-diphosphate reductase activity, thioredoxin disulfide as acceptor"/>
    <property type="evidence" value="ECO:0007669"/>
    <property type="project" value="UniProtKB-EC"/>
</dbReference>
<reference evidence="13" key="1">
    <citation type="submission" date="2020-07" db="EMBL/GenBank/DDBJ databases">
        <title>Dissolved microcystin release linked to lysis of a Microcystis spp. bloom in Lake Erie (USA) attributed to a novel cyanophage.</title>
        <authorList>
            <person name="McKindles K.M."/>
            <person name="Manes M.A."/>
            <person name="DeMarco J.R."/>
            <person name="McClure A."/>
            <person name="McKay R.M."/>
            <person name="Davis T.W."/>
            <person name="Bullerjahn G.S."/>
        </authorList>
    </citation>
    <scope>NUCLEOTIDE SEQUENCE</scope>
</reference>
<evidence type="ECO:0000256" key="6">
    <source>
        <dbReference type="ARBA" id="ARBA00022840"/>
    </source>
</evidence>
<dbReference type="Pfam" id="PF02867">
    <property type="entry name" value="Ribonuc_red_lgC"/>
    <property type="match status" value="1"/>
</dbReference>
<dbReference type="SUPFAM" id="SSF48168">
    <property type="entry name" value="R1 subunit of ribonucleotide reductase, N-terminal domain"/>
    <property type="match status" value="1"/>
</dbReference>
<evidence type="ECO:0000256" key="8">
    <source>
        <dbReference type="ARBA" id="ARBA00023002"/>
    </source>
</evidence>
<proteinExistence type="inferred from homology"/>
<dbReference type="InterPro" id="IPR027434">
    <property type="entry name" value="Homing_endonucl"/>
</dbReference>
<dbReference type="InterPro" id="IPR008926">
    <property type="entry name" value="RNR_R1-su_N"/>
</dbReference>
<keyword evidence="7" id="KW-0651">Protein splicing</keyword>
<dbReference type="InterPro" id="IPR003587">
    <property type="entry name" value="Hint_dom_N"/>
</dbReference>
<evidence type="ECO:0000256" key="4">
    <source>
        <dbReference type="ARBA" id="ARBA00022741"/>
    </source>
</evidence>
<dbReference type="InterPro" id="IPR000788">
    <property type="entry name" value="RNR_lg_C"/>
</dbReference>
<keyword evidence="5" id="KW-0068">Autocatalytic cleavage</keyword>
<evidence type="ECO:0000256" key="3">
    <source>
        <dbReference type="ARBA" id="ARBA00022533"/>
    </source>
</evidence>
<dbReference type="GO" id="GO:0004519">
    <property type="term" value="F:endonuclease activity"/>
    <property type="evidence" value="ECO:0007669"/>
    <property type="project" value="InterPro"/>
</dbReference>
<dbReference type="EMBL" id="MT840185">
    <property type="protein sequence ID" value="QNL31513.1"/>
    <property type="molecule type" value="Genomic_DNA"/>
</dbReference>
<sequence length="994" mass="112463">MQINVIHTDGTRTPYDANRAIEVINWACEGLDVDPDKLSRRLSRRFNDDTTTEAIQNGLIRSAAELADLHYPDWLKVSGRLRMWDWRRKVKARRGYLYGNYPVAFEYLRSEGLYEGDLIKKFLDTYSADDIAEAGTWIDPERDMRFDISGADLLTARYLLEGELLQEMWLTQALLLSMLEPAHERMTFAHKTYDLLSLGKISLATPLMSNLRQADGSLSSCHIIDIDDSRESIFDNISQLAAMSANGGGVGVRISKVRARGSRIRKKKGASGGVCPWIKIINATIVATNQRGVRAGACTVGIDVWHADLLEYMDLRGDAGSEHTKARDILLQFIISDEFMRRVILDKDWYLVCPTEIKNVFGYQLADMYGDEFTDAYHVIEAYINSSAPPLDVVKKVSAKAIWKKMLMLLLETGTPYVAFKDRINAFNPNKHEGIIGGVNLCVAPETLLMTDRGHLPIATLAGQVVNAWNGSEWSEVTVRQTGENQPLLRVHFSNGETLDCTYYHKFHVQRRNGIDIVEARDLDIGDKLIKSDLPFVSSDSDVDLPNELTVPINGYTIQTRLEWLARLLDSDGTYNSFQTFRITHTSKPFLLQVRLMLQTLGVDSEVFLRYKAGLRRRQEKFCLLIDRYGVYQLYQLGLRTNRLQWIAIKPKYDNTNYITIKEVELTGRHDNTYCAHEPKRNLLMFNGVLTGNCVESYSLFNSGYSHCCILLSLVLPRIVDDEMADVSRMAVRLLDAACDLTTSPTPEARAHVNRYRTIGVGVMGLADWLAIRHLKYQDLDVIEKLFEDICFYTTQASVELAEERGAYPAFPGSEWSKGLILGGRDKEWVSDNSADPERWYALMERIIVSGIRNSHILATAPNSSTSLVQGTTASFLPVFSRLTIDKNGAGINTIVPLYIKEAFHFYQESRHTHPSVVVSAAATIQKWIDTGLSTELLFNFNEHAYGLDSVITAKDLNDVYLQAWREGLKTLYYVRSIWQDKVTEKNECHSCAS</sequence>
<evidence type="ECO:0000256" key="9">
    <source>
        <dbReference type="ARBA" id="ARBA00023116"/>
    </source>
</evidence>
<evidence type="ECO:0000256" key="10">
    <source>
        <dbReference type="PROSITE-ProRule" id="PRU00492"/>
    </source>
</evidence>
<keyword evidence="8 11" id="KW-0560">Oxidoreductase</keyword>
<keyword evidence="4 10" id="KW-0547">Nucleotide-binding</keyword>
<evidence type="ECO:0000256" key="7">
    <source>
        <dbReference type="ARBA" id="ARBA00023000"/>
    </source>
</evidence>
<dbReference type="InterPro" id="IPR039718">
    <property type="entry name" value="Rrm1"/>
</dbReference>
<evidence type="ECO:0000313" key="13">
    <source>
        <dbReference type="EMBL" id="QNL31513.1"/>
    </source>
</evidence>
<dbReference type="PROSITE" id="PS50817">
    <property type="entry name" value="INTEIN_N_TER"/>
    <property type="match status" value="1"/>
</dbReference>
<dbReference type="PROSITE" id="PS51161">
    <property type="entry name" value="ATP_CONE"/>
    <property type="match status" value="1"/>
</dbReference>
<dbReference type="PROSITE" id="PS00089">
    <property type="entry name" value="RIBORED_LARGE"/>
    <property type="match status" value="1"/>
</dbReference>
<evidence type="ECO:0000256" key="1">
    <source>
        <dbReference type="ARBA" id="ARBA00010406"/>
    </source>
</evidence>
<dbReference type="SUPFAM" id="SSF51294">
    <property type="entry name" value="Hedgehog/intein (Hint) domain"/>
    <property type="match status" value="1"/>
</dbReference>
<dbReference type="SMART" id="SM00306">
    <property type="entry name" value="HintN"/>
    <property type="match status" value="1"/>
</dbReference>
<dbReference type="Gene3D" id="2.170.16.10">
    <property type="entry name" value="Hedgehog/Intein (Hint) domain"/>
    <property type="match status" value="1"/>
</dbReference>
<evidence type="ECO:0000256" key="11">
    <source>
        <dbReference type="RuleBase" id="RU003410"/>
    </source>
</evidence>
<dbReference type="InterPro" id="IPR006141">
    <property type="entry name" value="Intein_N"/>
</dbReference>
<evidence type="ECO:0000259" key="12">
    <source>
        <dbReference type="PROSITE" id="PS51161"/>
    </source>
</evidence>
<dbReference type="EC" id="1.17.4.1" evidence="2 11"/>
<dbReference type="Pfam" id="PF00317">
    <property type="entry name" value="Ribonuc_red_lgN"/>
    <property type="match status" value="1"/>
</dbReference>
<dbReference type="InterPro" id="IPR005144">
    <property type="entry name" value="ATP-cone_dom"/>
</dbReference>
<organism evidence="13">
    <name type="scientific">Bacteriophage sp</name>
    <dbReference type="NCBI Taxonomy" id="38018"/>
    <lineage>
        <taxon>Viruses</taxon>
    </lineage>
</organism>
<feature type="domain" description="ATP-cone" evidence="12">
    <location>
        <begin position="3"/>
        <end position="92"/>
    </location>
</feature>
<dbReference type="GO" id="GO:0016539">
    <property type="term" value="P:intein-mediated protein splicing"/>
    <property type="evidence" value="ECO:0007669"/>
    <property type="project" value="InterPro"/>
</dbReference>
<evidence type="ECO:0000256" key="2">
    <source>
        <dbReference type="ARBA" id="ARBA00012274"/>
    </source>
</evidence>
<evidence type="ECO:0000256" key="5">
    <source>
        <dbReference type="ARBA" id="ARBA00022813"/>
    </source>
</evidence>
<name>A0A7G9A440_9VIRU</name>
<keyword evidence="9 11" id="KW-0215">Deoxyribonucleotide synthesis</keyword>
<dbReference type="SUPFAM" id="SSF51998">
    <property type="entry name" value="PFL-like glycyl radical enzymes"/>
    <property type="match status" value="1"/>
</dbReference>
<dbReference type="Pfam" id="PF03477">
    <property type="entry name" value="ATP-cone"/>
    <property type="match status" value="1"/>
</dbReference>
<dbReference type="Gene3D" id="3.10.28.10">
    <property type="entry name" value="Homing endonucleases"/>
    <property type="match status" value="1"/>
</dbReference>
<dbReference type="InterPro" id="IPR036844">
    <property type="entry name" value="Hint_dom_sf"/>
</dbReference>
<dbReference type="UniPathway" id="UPA00326"/>